<dbReference type="SUPFAM" id="SSF57756">
    <property type="entry name" value="Retrovirus zinc finger-like domains"/>
    <property type="match status" value="1"/>
</dbReference>
<dbReference type="Gene3D" id="4.10.60.10">
    <property type="entry name" value="Zinc finger, CCHC-type"/>
    <property type="match status" value="1"/>
</dbReference>
<dbReference type="OMA" id="KLRERTW"/>
<reference evidence="5" key="1">
    <citation type="journal article" date="2009" name="Nature">
        <title>Genome sequence and analysis of the Irish potato famine pathogen Phytophthora infestans.</title>
        <authorList>
            <consortium name="The Broad Institute Genome Sequencing Platform"/>
            <person name="Haas B.J."/>
            <person name="Kamoun S."/>
            <person name="Zody M.C."/>
            <person name="Jiang R.H."/>
            <person name="Handsaker R.E."/>
            <person name="Cano L.M."/>
            <person name="Grabherr M."/>
            <person name="Kodira C.D."/>
            <person name="Raffaele S."/>
            <person name="Torto-Alalibo T."/>
            <person name="Bozkurt T.O."/>
            <person name="Ah-Fong A.M."/>
            <person name="Alvarado L."/>
            <person name="Anderson V.L."/>
            <person name="Armstrong M.R."/>
            <person name="Avrova A."/>
            <person name="Baxter L."/>
            <person name="Beynon J."/>
            <person name="Boevink P.C."/>
            <person name="Bollmann S.R."/>
            <person name="Bos J.I."/>
            <person name="Bulone V."/>
            <person name="Cai G."/>
            <person name="Cakir C."/>
            <person name="Carrington J.C."/>
            <person name="Chawner M."/>
            <person name="Conti L."/>
            <person name="Costanzo S."/>
            <person name="Ewan R."/>
            <person name="Fahlgren N."/>
            <person name="Fischbach M.A."/>
            <person name="Fugelstad J."/>
            <person name="Gilroy E.M."/>
            <person name="Gnerre S."/>
            <person name="Green P.J."/>
            <person name="Grenville-Briggs L.J."/>
            <person name="Griffith J."/>
            <person name="Grunwald N.J."/>
            <person name="Horn K."/>
            <person name="Horner N.R."/>
            <person name="Hu C.H."/>
            <person name="Huitema E."/>
            <person name="Jeong D.H."/>
            <person name="Jones A.M."/>
            <person name="Jones J.D."/>
            <person name="Jones R.W."/>
            <person name="Karlsson E.K."/>
            <person name="Kunjeti S.G."/>
            <person name="Lamour K."/>
            <person name="Liu Z."/>
            <person name="Ma L."/>
            <person name="Maclean D."/>
            <person name="Chibucos M.C."/>
            <person name="McDonald H."/>
            <person name="McWalters J."/>
            <person name="Meijer H.J."/>
            <person name="Morgan W."/>
            <person name="Morris P.F."/>
            <person name="Munro C.A."/>
            <person name="O'Neill K."/>
            <person name="Ospina-Giraldo M."/>
            <person name="Pinzon A."/>
            <person name="Pritchard L."/>
            <person name="Ramsahoye B."/>
            <person name="Ren Q."/>
            <person name="Restrepo S."/>
            <person name="Roy S."/>
            <person name="Sadanandom A."/>
            <person name="Savidor A."/>
            <person name="Schornack S."/>
            <person name="Schwartz D.C."/>
            <person name="Schumann U.D."/>
            <person name="Schwessinger B."/>
            <person name="Seyer L."/>
            <person name="Sharpe T."/>
            <person name="Silvar C."/>
            <person name="Song J."/>
            <person name="Studholme D.J."/>
            <person name="Sykes S."/>
            <person name="Thines M."/>
            <person name="van de Vondervoort P.J."/>
            <person name="Phuntumart V."/>
            <person name="Wawra S."/>
            <person name="Weide R."/>
            <person name="Win J."/>
            <person name="Young C."/>
            <person name="Zhou S."/>
            <person name="Fry W."/>
            <person name="Meyers B.C."/>
            <person name="van West P."/>
            <person name="Ristaino J."/>
            <person name="Govers F."/>
            <person name="Birch P.R."/>
            <person name="Whisson S.C."/>
            <person name="Judelson H.S."/>
            <person name="Nusbaum C."/>
        </authorList>
    </citation>
    <scope>NUCLEOTIDE SEQUENCE [LARGE SCALE GENOMIC DNA]</scope>
    <source>
        <strain evidence="5">T30-4</strain>
    </source>
</reference>
<feature type="region of interest" description="Disordered" evidence="2">
    <location>
        <begin position="342"/>
        <end position="366"/>
    </location>
</feature>
<feature type="compositionally biased region" description="Basic and acidic residues" evidence="2">
    <location>
        <begin position="342"/>
        <end position="355"/>
    </location>
</feature>
<dbReference type="GeneID" id="9471623"/>
<dbReference type="STRING" id="403677.D0N7Q9"/>
<keyword evidence="5" id="KW-1185">Reference proteome</keyword>
<dbReference type="InParanoid" id="D0N7Q9"/>
<dbReference type="OrthoDB" id="125937at2759"/>
<dbReference type="VEuPathDB" id="FungiDB:PITG_07293"/>
<accession>D0N7Q9</accession>
<feature type="compositionally biased region" description="Low complexity" evidence="2">
    <location>
        <begin position="1"/>
        <end position="13"/>
    </location>
</feature>
<protein>
    <recommendedName>
        <fullName evidence="3">CCHC-type domain-containing protein</fullName>
    </recommendedName>
</protein>
<keyword evidence="1" id="KW-0479">Metal-binding</keyword>
<feature type="region of interest" description="Disordered" evidence="2">
    <location>
        <begin position="1"/>
        <end position="62"/>
    </location>
</feature>
<organism evidence="4 5">
    <name type="scientific">Phytophthora infestans (strain T30-4)</name>
    <name type="common">Potato late blight agent</name>
    <dbReference type="NCBI Taxonomy" id="403677"/>
    <lineage>
        <taxon>Eukaryota</taxon>
        <taxon>Sar</taxon>
        <taxon>Stramenopiles</taxon>
        <taxon>Oomycota</taxon>
        <taxon>Peronosporomycetes</taxon>
        <taxon>Peronosporales</taxon>
        <taxon>Peronosporaceae</taxon>
        <taxon>Phytophthora</taxon>
    </lineage>
</organism>
<dbReference type="InterPro" id="IPR001878">
    <property type="entry name" value="Znf_CCHC"/>
</dbReference>
<keyword evidence="1" id="KW-0862">Zinc</keyword>
<dbReference type="SMART" id="SM00343">
    <property type="entry name" value="ZnF_C2HC"/>
    <property type="match status" value="1"/>
</dbReference>
<dbReference type="AlphaFoldDB" id="D0N7Q9"/>
<dbReference type="eggNOG" id="ENOG502SN17">
    <property type="taxonomic scope" value="Eukaryota"/>
</dbReference>
<dbReference type="InterPro" id="IPR036875">
    <property type="entry name" value="Znf_CCHC_sf"/>
</dbReference>
<gene>
    <name evidence="4" type="ORF">PITG_07293</name>
</gene>
<feature type="compositionally biased region" description="Basic and acidic residues" evidence="2">
    <location>
        <begin position="14"/>
        <end position="23"/>
    </location>
</feature>
<dbReference type="Proteomes" id="UP000006643">
    <property type="component" value="Unassembled WGS sequence"/>
</dbReference>
<keyword evidence="1" id="KW-0863">Zinc-finger</keyword>
<dbReference type="KEGG" id="pif:PITG_07293"/>
<evidence type="ECO:0000259" key="3">
    <source>
        <dbReference type="PROSITE" id="PS50158"/>
    </source>
</evidence>
<sequence>MSSTGSDGTSQQQKPRDVQETDVHGLNVAADPFELFEETHSESGASDGPGRGTRSSSASSERLDKLEGLIKGMAKQQAKFMADEAELQKQLQHRTDTPSFEHKYGQSSAFTNFIKARARRMRVGSLDASMRTPTQATPAPEMPTPPTENTTSMQQRMAAPMAEQFVPPSNFGLKVPKPRDLDWPGFAKFAGKEVYPGLGADFKTWRLRFLQRLAAAQQMSGGDWSEEFRILALNGKMDGSALVYFERMLSLWTAESPTLEHVMNIMLVPYMTTITASKGLQLMTAEKLRERTWCLCKSAPGYLQSAMLTRLNSQRMDHLQQATELVAFAIEYEASMAKYERSRGQGGRGNREHGRFHGGNRGVHGERGLESVSRVGNTDTRRCYNCDDIGHIARNCLAKKNNGAKEIKVSLAVGTGTNTDTHALCGAQDDRG</sequence>
<evidence type="ECO:0000313" key="5">
    <source>
        <dbReference type="Proteomes" id="UP000006643"/>
    </source>
</evidence>
<evidence type="ECO:0000256" key="1">
    <source>
        <dbReference type="PROSITE-ProRule" id="PRU00047"/>
    </source>
</evidence>
<dbReference type="EMBL" id="DS028127">
    <property type="protein sequence ID" value="EEY53608.1"/>
    <property type="molecule type" value="Genomic_DNA"/>
</dbReference>
<dbReference type="HOGENOM" id="CLU_635341_0_0_1"/>
<dbReference type="GO" id="GO:0003676">
    <property type="term" value="F:nucleic acid binding"/>
    <property type="evidence" value="ECO:0007669"/>
    <property type="project" value="InterPro"/>
</dbReference>
<feature type="domain" description="CCHC-type" evidence="3">
    <location>
        <begin position="381"/>
        <end position="396"/>
    </location>
</feature>
<dbReference type="RefSeq" id="XP_002905226.1">
    <property type="nucleotide sequence ID" value="XM_002905180.1"/>
</dbReference>
<proteinExistence type="predicted"/>
<feature type="region of interest" description="Disordered" evidence="2">
    <location>
        <begin position="125"/>
        <end position="152"/>
    </location>
</feature>
<evidence type="ECO:0000313" key="4">
    <source>
        <dbReference type="EMBL" id="EEY53608.1"/>
    </source>
</evidence>
<dbReference type="PROSITE" id="PS50158">
    <property type="entry name" value="ZF_CCHC"/>
    <property type="match status" value="1"/>
</dbReference>
<evidence type="ECO:0000256" key="2">
    <source>
        <dbReference type="SAM" id="MobiDB-lite"/>
    </source>
</evidence>
<name>D0N7Q9_PHYIT</name>
<dbReference type="GO" id="GO:0008270">
    <property type="term" value="F:zinc ion binding"/>
    <property type="evidence" value="ECO:0007669"/>
    <property type="project" value="UniProtKB-KW"/>
</dbReference>
<dbReference type="Pfam" id="PF00098">
    <property type="entry name" value="zf-CCHC"/>
    <property type="match status" value="1"/>
</dbReference>